<dbReference type="Proteomes" id="UP000320762">
    <property type="component" value="Unassembled WGS sequence"/>
</dbReference>
<comment type="caution">
    <text evidence="2">The sequence shown here is derived from an EMBL/GenBank/DDBJ whole genome shotgun (WGS) entry which is preliminary data.</text>
</comment>
<evidence type="ECO:0000313" key="2">
    <source>
        <dbReference type="EMBL" id="TRM57253.1"/>
    </source>
</evidence>
<sequence>MRFFALTSVLAAATCALAQEAARYGAVSIDGSNTVSAGQTFSVTYNSTAARYTPKTVDFLLQGTMPNGDRSAYVVLARNDFPADQDVLQQDLTMPDVTASLGSDITNWLLISYITYNYDDYTPPVVMSGGTSTPINLA</sequence>
<gene>
    <name evidence="2" type="ORF">BD626DRAFT_574708</name>
</gene>
<evidence type="ECO:0000256" key="1">
    <source>
        <dbReference type="SAM" id="SignalP"/>
    </source>
</evidence>
<keyword evidence="3" id="KW-1185">Reference proteome</keyword>
<protein>
    <submittedName>
        <fullName evidence="2">Uncharacterized protein</fullName>
    </submittedName>
</protein>
<reference evidence="2 3" key="1">
    <citation type="journal article" date="2019" name="New Phytol.">
        <title>Comparative genomics reveals unique wood-decay strategies and fruiting body development in the Schizophyllaceae.</title>
        <authorList>
            <person name="Almasi E."/>
            <person name="Sahu N."/>
            <person name="Krizsan K."/>
            <person name="Balint B."/>
            <person name="Kovacs G.M."/>
            <person name="Kiss B."/>
            <person name="Cseklye J."/>
            <person name="Drula E."/>
            <person name="Henrissat B."/>
            <person name="Nagy I."/>
            <person name="Chovatia M."/>
            <person name="Adam C."/>
            <person name="LaButti K."/>
            <person name="Lipzen A."/>
            <person name="Riley R."/>
            <person name="Grigoriev I.V."/>
            <person name="Nagy L.G."/>
        </authorList>
    </citation>
    <scope>NUCLEOTIDE SEQUENCE [LARGE SCALE GENOMIC DNA]</scope>
    <source>
        <strain evidence="2 3">NL-1724</strain>
    </source>
</reference>
<accession>A0A550BXK5</accession>
<feature type="chain" id="PRO_5021846556" evidence="1">
    <location>
        <begin position="19"/>
        <end position="138"/>
    </location>
</feature>
<evidence type="ECO:0000313" key="3">
    <source>
        <dbReference type="Proteomes" id="UP000320762"/>
    </source>
</evidence>
<feature type="signal peptide" evidence="1">
    <location>
        <begin position="1"/>
        <end position="18"/>
    </location>
</feature>
<dbReference type="OrthoDB" id="3043660at2759"/>
<keyword evidence="1" id="KW-0732">Signal</keyword>
<dbReference type="EMBL" id="VDMD01000050">
    <property type="protein sequence ID" value="TRM57253.1"/>
    <property type="molecule type" value="Genomic_DNA"/>
</dbReference>
<name>A0A550BXK5_9AGAR</name>
<organism evidence="2 3">
    <name type="scientific">Schizophyllum amplum</name>
    <dbReference type="NCBI Taxonomy" id="97359"/>
    <lineage>
        <taxon>Eukaryota</taxon>
        <taxon>Fungi</taxon>
        <taxon>Dikarya</taxon>
        <taxon>Basidiomycota</taxon>
        <taxon>Agaricomycotina</taxon>
        <taxon>Agaricomycetes</taxon>
        <taxon>Agaricomycetidae</taxon>
        <taxon>Agaricales</taxon>
        <taxon>Schizophyllaceae</taxon>
        <taxon>Schizophyllum</taxon>
    </lineage>
</organism>
<proteinExistence type="predicted"/>
<dbReference type="AlphaFoldDB" id="A0A550BXK5"/>